<accession>A0A6A6WWY8</accession>
<dbReference type="Proteomes" id="UP000799757">
    <property type="component" value="Unassembled WGS sequence"/>
</dbReference>
<feature type="compositionally biased region" description="Low complexity" evidence="1">
    <location>
        <begin position="10"/>
        <end position="21"/>
    </location>
</feature>
<protein>
    <submittedName>
        <fullName evidence="2">Uncharacterized protein</fullName>
    </submittedName>
</protein>
<dbReference type="EMBL" id="MU002217">
    <property type="protein sequence ID" value="KAF2788414.1"/>
    <property type="molecule type" value="Genomic_DNA"/>
</dbReference>
<evidence type="ECO:0000313" key="3">
    <source>
        <dbReference type="Proteomes" id="UP000799757"/>
    </source>
</evidence>
<reference evidence="2" key="1">
    <citation type="journal article" date="2020" name="Stud. Mycol.">
        <title>101 Dothideomycetes genomes: a test case for predicting lifestyles and emergence of pathogens.</title>
        <authorList>
            <person name="Haridas S."/>
            <person name="Albert R."/>
            <person name="Binder M."/>
            <person name="Bloem J."/>
            <person name="Labutti K."/>
            <person name="Salamov A."/>
            <person name="Andreopoulos B."/>
            <person name="Baker S."/>
            <person name="Barry K."/>
            <person name="Bills G."/>
            <person name="Bluhm B."/>
            <person name="Cannon C."/>
            <person name="Castanera R."/>
            <person name="Culley D."/>
            <person name="Daum C."/>
            <person name="Ezra D."/>
            <person name="Gonzalez J."/>
            <person name="Henrissat B."/>
            <person name="Kuo A."/>
            <person name="Liang C."/>
            <person name="Lipzen A."/>
            <person name="Lutzoni F."/>
            <person name="Magnuson J."/>
            <person name="Mondo S."/>
            <person name="Nolan M."/>
            <person name="Ohm R."/>
            <person name="Pangilinan J."/>
            <person name="Park H.-J."/>
            <person name="Ramirez L."/>
            <person name="Alfaro M."/>
            <person name="Sun H."/>
            <person name="Tritt A."/>
            <person name="Yoshinaga Y."/>
            <person name="Zwiers L.-H."/>
            <person name="Turgeon B."/>
            <person name="Goodwin S."/>
            <person name="Spatafora J."/>
            <person name="Crous P."/>
            <person name="Grigoriev I."/>
        </authorList>
    </citation>
    <scope>NUCLEOTIDE SEQUENCE</scope>
    <source>
        <strain evidence="2">CBS 109.77</strain>
    </source>
</reference>
<evidence type="ECO:0000313" key="2">
    <source>
        <dbReference type="EMBL" id="KAF2788414.1"/>
    </source>
</evidence>
<gene>
    <name evidence="2" type="ORF">K505DRAFT_109370</name>
</gene>
<organism evidence="2 3">
    <name type="scientific">Melanomma pulvis-pyrius CBS 109.77</name>
    <dbReference type="NCBI Taxonomy" id="1314802"/>
    <lineage>
        <taxon>Eukaryota</taxon>
        <taxon>Fungi</taxon>
        <taxon>Dikarya</taxon>
        <taxon>Ascomycota</taxon>
        <taxon>Pezizomycotina</taxon>
        <taxon>Dothideomycetes</taxon>
        <taxon>Pleosporomycetidae</taxon>
        <taxon>Pleosporales</taxon>
        <taxon>Melanommataceae</taxon>
        <taxon>Melanomma</taxon>
    </lineage>
</organism>
<feature type="region of interest" description="Disordered" evidence="1">
    <location>
        <begin position="1"/>
        <end position="21"/>
    </location>
</feature>
<feature type="region of interest" description="Disordered" evidence="1">
    <location>
        <begin position="41"/>
        <end position="98"/>
    </location>
</feature>
<keyword evidence="3" id="KW-1185">Reference proteome</keyword>
<dbReference type="AlphaFoldDB" id="A0A6A6WWY8"/>
<proteinExistence type="predicted"/>
<evidence type="ECO:0000256" key="1">
    <source>
        <dbReference type="SAM" id="MobiDB-lite"/>
    </source>
</evidence>
<sequence length="98" mass="10523">MREAAERATRATVARGAAPAAPVERAPDFWLRAVLAAPFSSSTTTIPPSPYPTVSMPSPPCRQREPRENGRWPAVPLARCRTRTTASIAPDPPHPPTA</sequence>
<name>A0A6A6WWY8_9PLEO</name>